<dbReference type="InterPro" id="IPR049319">
    <property type="entry name" value="GBS104-like_Ig"/>
</dbReference>
<comment type="caution">
    <text evidence="10">The sequence shown here is derived from an EMBL/GenBank/DDBJ whole genome shotgun (WGS) entry which is preliminary data.</text>
</comment>
<proteinExistence type="inferred from homology"/>
<name>A0ABR6TMH9_9FIRM</name>
<evidence type="ECO:0000256" key="4">
    <source>
        <dbReference type="ARBA" id="ARBA00022729"/>
    </source>
</evidence>
<dbReference type="SMART" id="SM00327">
    <property type="entry name" value="VWA"/>
    <property type="match status" value="2"/>
</dbReference>
<dbReference type="EMBL" id="JABGBW010000008">
    <property type="protein sequence ID" value="MBC2576617.1"/>
    <property type="molecule type" value="Genomic_DNA"/>
</dbReference>
<accession>A0ABR6TMH9</accession>
<keyword evidence="7" id="KW-0472">Membrane</keyword>
<dbReference type="Pfam" id="PF17802">
    <property type="entry name" value="SpaA"/>
    <property type="match status" value="7"/>
</dbReference>
<feature type="region of interest" description="Disordered" evidence="6">
    <location>
        <begin position="1522"/>
        <end position="1552"/>
    </location>
</feature>
<keyword evidence="2" id="KW-0134">Cell wall</keyword>
<dbReference type="Pfam" id="PF21426">
    <property type="entry name" value="GBS104-like_Ig"/>
    <property type="match status" value="2"/>
</dbReference>
<organism evidence="10 11">
    <name type="scientific">Peptostreptococcus canis</name>
    <dbReference type="NCBI Taxonomy" id="1159213"/>
    <lineage>
        <taxon>Bacteria</taxon>
        <taxon>Bacillati</taxon>
        <taxon>Bacillota</taxon>
        <taxon>Clostridia</taxon>
        <taxon>Peptostreptococcales</taxon>
        <taxon>Peptostreptococcaceae</taxon>
        <taxon>Peptostreptococcus</taxon>
    </lineage>
</organism>
<dbReference type="SUPFAM" id="SSF53300">
    <property type="entry name" value="vWA-like"/>
    <property type="match status" value="2"/>
</dbReference>
<evidence type="ECO:0000256" key="1">
    <source>
        <dbReference type="ARBA" id="ARBA00007257"/>
    </source>
</evidence>
<evidence type="ECO:0000256" key="5">
    <source>
        <dbReference type="ARBA" id="ARBA00023088"/>
    </source>
</evidence>
<evidence type="ECO:0000256" key="2">
    <source>
        <dbReference type="ARBA" id="ARBA00022512"/>
    </source>
</evidence>
<dbReference type="InterPro" id="IPR002035">
    <property type="entry name" value="VWF_A"/>
</dbReference>
<dbReference type="InterPro" id="IPR008454">
    <property type="entry name" value="Collagen-bd_Cna-like_B-typ_dom"/>
</dbReference>
<keyword evidence="4" id="KW-0732">Signal</keyword>
<protein>
    <submittedName>
        <fullName evidence="10">VWA domain-containing protein</fullName>
    </submittedName>
</protein>
<dbReference type="Pfam" id="PF13519">
    <property type="entry name" value="VWA_2"/>
    <property type="match status" value="2"/>
</dbReference>
<dbReference type="Proteomes" id="UP000713904">
    <property type="component" value="Unassembled WGS sequence"/>
</dbReference>
<feature type="domain" description="VWFA" evidence="8">
    <location>
        <begin position="961"/>
        <end position="1202"/>
    </location>
</feature>
<keyword evidence="11" id="KW-1185">Reference proteome</keyword>
<dbReference type="Gene3D" id="3.40.50.410">
    <property type="entry name" value="von Willebrand factor, type A domain"/>
    <property type="match status" value="2"/>
</dbReference>
<dbReference type="SUPFAM" id="SSF49478">
    <property type="entry name" value="Cna protein B-type domain"/>
    <property type="match status" value="5"/>
</dbReference>
<feature type="compositionally biased region" description="Basic and acidic residues" evidence="6">
    <location>
        <begin position="208"/>
        <end position="231"/>
    </location>
</feature>
<dbReference type="InterPro" id="IPR036465">
    <property type="entry name" value="vWFA_dom_sf"/>
</dbReference>
<evidence type="ECO:0000259" key="9">
    <source>
        <dbReference type="PROSITE" id="PS50847"/>
    </source>
</evidence>
<feature type="compositionally biased region" description="Polar residues" evidence="6">
    <location>
        <begin position="234"/>
        <end position="250"/>
    </location>
</feature>
<keyword evidence="7" id="KW-0812">Transmembrane</keyword>
<evidence type="ECO:0000256" key="3">
    <source>
        <dbReference type="ARBA" id="ARBA00022525"/>
    </source>
</evidence>
<dbReference type="Gene3D" id="2.60.40.10">
    <property type="entry name" value="Immunoglobulins"/>
    <property type="match status" value="8"/>
</dbReference>
<keyword evidence="3" id="KW-0964">Secreted</keyword>
<evidence type="ECO:0000313" key="10">
    <source>
        <dbReference type="EMBL" id="MBC2576617.1"/>
    </source>
</evidence>
<feature type="compositionally biased region" description="Polar residues" evidence="6">
    <location>
        <begin position="1583"/>
        <end position="1600"/>
    </location>
</feature>
<dbReference type="Pfam" id="PF00746">
    <property type="entry name" value="Gram_pos_anchor"/>
    <property type="match status" value="1"/>
</dbReference>
<evidence type="ECO:0000256" key="6">
    <source>
        <dbReference type="SAM" id="MobiDB-lite"/>
    </source>
</evidence>
<dbReference type="InterPro" id="IPR041033">
    <property type="entry name" value="SpaA_PFL_dom_1"/>
</dbReference>
<sequence>MNYKKLIKKFKLLFIFLLIFQLIFQSLQVPLVFGNETNEKLKFHEDIQRNNKVIKIEKDKENNLKFKLEAKDVKVSHIKLIHQKSLKLTESSTNYLKNLGYNIVSSNMDTVCERNENFESIDLEVSSKDKDKKQDILISELQLEQIKNPKPQKITNGDVFAIVIYTDQGYYYDYAELSDSDISSMIEKGVLEEWRHFNPKKIIDHLKTSEDSNNEKFNKEESKNKGGDELKGNVSPTTNPEIGSDSSSNLVAKPKKRNIPFALKANGYYYNYGSDYDDDENYGEFYQKLVDASSIYEKTEFYEENKDNPLGIMGGFHLVGFGTVTTKVHTNGNILTNKLKYESNFGTKNLKEVSYIKNIETHNSITAGGHRDSILVVGKGIRVGGADNGYSWSLNDWKLNEPKREYYNPRLWQDDKKEFISLENVKKEAIRINQKFRYYKNTDKIDVKYSQSYNNNKYIREVGIEGENNKSLNVLNLNFSAFKDYYSGYIADMDINGFKKGTNETLIINVDLKGTNSFKIPSSIIQYTDNTTASTGQVREWEKGNVIWNFYDSSKEDGIYKGEISNQGAVTGMIFAPGANVKIEHNINGTIVAENISIEGESHRSDFTGKTIEYPKESFNKGRFMIHKKNNSGSFLDNAKFKLTGVGTSYNEEKTSSNGGKVLFENLSPGNYTLEEIESPRGYTKSKETWNIKVENNGKTIIGDNTNSGTMDTPILEIINKKETSISEKGKGKFIINKTDGKKALDGAVFELKNNSNQSVIVPSSGEGSSKITFENLDPGTYTLKEKTPPAGYEKTNQEWTVTVDKDGFTKVEEKLSKSKKSRSQSSSERGAEKQFRSADLSSYILPRFVRGLFDSNGFNFININPARAGELDINQLYPRDNSPSPNFSYSEKDVTKNKRKNEKYKSTNEGDWYKYRGRDKYSSTNVAEINKYLVPTDKPGEYEVHLKVRGNTIEEKNSLGIVIVYDHSGSMSLSPNGWNSNSRFEVAKEATEGFLREILNPNNNNVQAALVTFGGDLFDGHNHKEGWYDDYSHFEFTNDPENIINKMPGSPTKPNNQKAGTYTASGLKKAEELLRNSHFDKKVIITITDGIPTFSPAVEYAGIPQLDYGPKYGNGSRFPLDNGSYHSYDGVWIENHGQATIHQAKINKKAGIDMYTVGILIAAEKGATEEDAHNVMRGIANPGKYFNSNKIGDIKKNLDRILVDLNHKTVNEGEINDPLGSQVEYNSNSGYDLKKYRNGIEASDVSTRARVEYDNFNRKFKVSNLILGKDESCELIYKVNLKIEDSNFVSGNMYPTNGKATLKPYGKKDVNWRFPEPAISAKLRDIKLTKKWRKQNGSKPQDGTVTFQLQRKKSAEDDSKYKDVSSQNVTKNISDGDFEHTFKNLPPFNNKGEIYNYRIIETNIPVGYEPTTHEEGDNITITNKEIPEITVVNHPVKRYGKFIIEKEDDKGKPLGGAEFKLTNDKTGKQVEPTSGEGTPKITYEKLEEGSYTLEEVSSPAGYIRTTDKWTVTVDKDGFTRVEKSTKSSKSYSLDSSEESGKRRFRSASPSSYNIPRSLKSLYRGNIIPVSRSGNSMDGLYNKNAQPNPSFTYQDSSSGRTGEKYKNPKITDGFYNYKGNFKGKSVDVAGVNKYLEPTKKPGEYIVHLKVKGNTIKEENKIGVVVVYDNSGSMYTNDRYSKAHTATSKFIRTLLSNENVEAALVTYSNHVLDGEEHYNHKDRDYETVPNACTDGFTSSADTFIKALPKSKNIKAAHGTNTAAALVRARKLLDESGNKYDRKFVIVVTDGAPTYSPMIIDAYDDVSFRPNVEFSSDEKKTKGNGEEYSLKRKSKKEYEKEYKVRHYTINNHGTTCEYACNNLKEKGVEIHTVGIEIDGKKEGIDKKTATDSMKKMSSRDDYYYDTTNVDLLSDNLTKILEKIDMDTIEYGSIEDKIGEKVIFEENSYDIKGFKDGVLDDDITQYVYKNYDKNEKKLTISNLYIGENEHCEITYKVHLDIENGNIKSGEFYKTNESATLTPHWQHNNIKWKFPEPAISATLKNVKLKKRWQNQSEKTSNDEITFQLQRKIKGQGDEEYKDIADKYIRKKIKDISNTEFTHTFNDLIPFNNNGEIYEYRVIEKGVPNGYDPIIDTDGEGNTDIINREIPVVKVKNKPNNVEFTKVSSIGQPLGGAIFKLQKEESTNTWKDVDRYKNITSNNLEAKIQMEKLAPGKYRLIETKAPEGFITPNNNQPVATFTVNKDGNIIDKKTNNDKNTIIINHPQAVDLTLFKYEGNESAQKPLRGATFKIYKNDSRPDKNNPTEEVIIKGVSEWMTNGDGEVTINGLTNGTYWLRETKPPKGYERIEGFIGKIIVKDGKLLYNKQPLYNDKGKSTQDNKIELKQNTLEIQNKKNYIELEKCYKDISGTEQPLNGAKFGLYKEVNNSYVQYLRENEHYIVSSGHTGEAGKFRFEKLEPGKYVVREEEAPLGFEKIDGNIITFTVKENGDYVDIENIQYNKISNNVCKIINKRKPMKFYIIKTDSNGLKLSDGILGVKIKDLKFNNGKDEKEFNLASDYEKYDSSRVQKEGLKIEVPVNTKSGTYTLKEIRAPQGFQLSNKEYKIRIDSENRRIELLGDKNSVKQVLYEENSNNSTIELGSPIEIKNKRVEYPNTGGIGTLLFTVIGGGLMAISSIFIMRKKRRI</sequence>
<keyword evidence="5" id="KW-0572">Peptidoglycan-anchor</keyword>
<feature type="region of interest" description="Disordered" evidence="6">
    <location>
        <begin position="815"/>
        <end position="834"/>
    </location>
</feature>
<feature type="region of interest" description="Disordered" evidence="6">
    <location>
        <begin position="208"/>
        <end position="251"/>
    </location>
</feature>
<dbReference type="CDD" id="cd00198">
    <property type="entry name" value="vWFA"/>
    <property type="match status" value="2"/>
</dbReference>
<keyword evidence="7" id="KW-1133">Transmembrane helix</keyword>
<reference evidence="10 11" key="1">
    <citation type="submission" date="2020-05" db="EMBL/GenBank/DDBJ databases">
        <title>Draft genome of xy-202 and genomic insight in genome of the genus Peptostreptococcus.</title>
        <authorList>
            <person name="Zhang Z."/>
        </authorList>
    </citation>
    <scope>NUCLEOTIDE SEQUENCE [LARGE SCALE GENOMIC DNA]</scope>
    <source>
        <strain evidence="10 11">DSM 27025</strain>
    </source>
</reference>
<comment type="similarity">
    <text evidence="1">Belongs to the serine-aspartate repeat-containing protein (SDr) family.</text>
</comment>
<dbReference type="NCBIfam" id="TIGR01167">
    <property type="entry name" value="LPXTG_anchor"/>
    <property type="match status" value="1"/>
</dbReference>
<feature type="transmembrane region" description="Helical" evidence="7">
    <location>
        <begin position="2652"/>
        <end position="2675"/>
    </location>
</feature>
<dbReference type="InterPro" id="IPR019931">
    <property type="entry name" value="LPXTG_anchor"/>
</dbReference>
<gene>
    <name evidence="10" type="ORF">HLB29_07935</name>
</gene>
<feature type="domain" description="VWFA" evidence="8">
    <location>
        <begin position="1662"/>
        <end position="1921"/>
    </location>
</feature>
<dbReference type="PANTHER" id="PTHR36108">
    <property type="entry name" value="COLOSSIN-B-RELATED"/>
    <property type="match status" value="1"/>
</dbReference>
<feature type="region of interest" description="Disordered" evidence="6">
    <location>
        <begin position="1574"/>
        <end position="1605"/>
    </location>
</feature>
<dbReference type="PROSITE" id="PS50234">
    <property type="entry name" value="VWFA"/>
    <property type="match status" value="2"/>
</dbReference>
<dbReference type="Pfam" id="PF05738">
    <property type="entry name" value="Cna_B"/>
    <property type="match status" value="2"/>
</dbReference>
<evidence type="ECO:0000313" key="11">
    <source>
        <dbReference type="Proteomes" id="UP000713904"/>
    </source>
</evidence>
<feature type="region of interest" description="Disordered" evidence="6">
    <location>
        <begin position="878"/>
        <end position="904"/>
    </location>
</feature>
<dbReference type="InterPro" id="IPR013783">
    <property type="entry name" value="Ig-like_fold"/>
</dbReference>
<evidence type="ECO:0000259" key="8">
    <source>
        <dbReference type="PROSITE" id="PS50234"/>
    </source>
</evidence>
<feature type="domain" description="Gram-positive cocci surface proteins LPxTG" evidence="9">
    <location>
        <begin position="2648"/>
        <end position="2681"/>
    </location>
</feature>
<evidence type="ECO:0000256" key="7">
    <source>
        <dbReference type="SAM" id="Phobius"/>
    </source>
</evidence>
<dbReference type="RefSeq" id="WP_185624637.1">
    <property type="nucleotide sequence ID" value="NZ_JABGBW010000008.1"/>
</dbReference>
<dbReference type="PANTHER" id="PTHR36108:SF13">
    <property type="entry name" value="COLOSSIN-B-RELATED"/>
    <property type="match status" value="1"/>
</dbReference>
<dbReference type="PROSITE" id="PS50847">
    <property type="entry name" value="GRAM_POS_ANCHORING"/>
    <property type="match status" value="1"/>
</dbReference>